<keyword evidence="2" id="KW-1185">Reference proteome</keyword>
<comment type="caution">
    <text evidence="1">The sequence shown here is derived from an EMBL/GenBank/DDBJ whole genome shotgun (WGS) entry which is preliminary data.</text>
</comment>
<organism evidence="1 2">
    <name type="scientific">Diphasiastrum complanatum</name>
    <name type="common">Issler's clubmoss</name>
    <name type="synonym">Lycopodium complanatum</name>
    <dbReference type="NCBI Taxonomy" id="34168"/>
    <lineage>
        <taxon>Eukaryota</taxon>
        <taxon>Viridiplantae</taxon>
        <taxon>Streptophyta</taxon>
        <taxon>Embryophyta</taxon>
        <taxon>Tracheophyta</taxon>
        <taxon>Lycopodiopsida</taxon>
        <taxon>Lycopodiales</taxon>
        <taxon>Lycopodiaceae</taxon>
        <taxon>Lycopodioideae</taxon>
        <taxon>Diphasiastrum</taxon>
    </lineage>
</organism>
<proteinExistence type="predicted"/>
<accession>A0ACC2AA59</accession>
<sequence>MAAGTQMDDALSTSAFLTAIEESKQLPSSLQGGKNGMNMKKALVPHYSLAFVYGTLKKGFGNYWLMEEQILKGHAGFFGTAETKQRFPLVCGPFQVPFLLNIPSDGQHVVGELYLVDRIALARLDELEGVDKGHYERSCLLVSGLHIDSPARSMLGDGCIVEDWMEFKAEAYFAASHYARRLAQAPHLKAYTEKEAANYTRRKDRPQNYTFLQHIQAWIAKQGFANLEH</sequence>
<evidence type="ECO:0000313" key="1">
    <source>
        <dbReference type="EMBL" id="KAJ7513789.1"/>
    </source>
</evidence>
<name>A0ACC2AA59_DIPCM</name>
<reference evidence="2" key="1">
    <citation type="journal article" date="2024" name="Proc. Natl. Acad. Sci. U.S.A.">
        <title>Extraordinary preservation of gene collinearity over three hundred million years revealed in homosporous lycophytes.</title>
        <authorList>
            <person name="Li C."/>
            <person name="Wickell D."/>
            <person name="Kuo L.Y."/>
            <person name="Chen X."/>
            <person name="Nie B."/>
            <person name="Liao X."/>
            <person name="Peng D."/>
            <person name="Ji J."/>
            <person name="Jenkins J."/>
            <person name="Williams M."/>
            <person name="Shu S."/>
            <person name="Plott C."/>
            <person name="Barry K."/>
            <person name="Rajasekar S."/>
            <person name="Grimwood J."/>
            <person name="Han X."/>
            <person name="Sun S."/>
            <person name="Hou Z."/>
            <person name="He W."/>
            <person name="Dai G."/>
            <person name="Sun C."/>
            <person name="Schmutz J."/>
            <person name="Leebens-Mack J.H."/>
            <person name="Li F.W."/>
            <person name="Wang L."/>
        </authorList>
    </citation>
    <scope>NUCLEOTIDE SEQUENCE [LARGE SCALE GENOMIC DNA]</scope>
    <source>
        <strain evidence="2">cv. PW_Plant_1</strain>
    </source>
</reference>
<gene>
    <name evidence="1" type="ORF">O6H91_23G014400</name>
</gene>
<evidence type="ECO:0000313" key="2">
    <source>
        <dbReference type="Proteomes" id="UP001162992"/>
    </source>
</evidence>
<dbReference type="Proteomes" id="UP001162992">
    <property type="component" value="Chromosome 23"/>
</dbReference>
<protein>
    <submittedName>
        <fullName evidence="1">Uncharacterized protein</fullName>
    </submittedName>
</protein>
<dbReference type="EMBL" id="CM055114">
    <property type="protein sequence ID" value="KAJ7513789.1"/>
    <property type="molecule type" value="Genomic_DNA"/>
</dbReference>